<feature type="non-terminal residue" evidence="2">
    <location>
        <position position="1"/>
    </location>
</feature>
<dbReference type="PANTHER" id="PTHR23282:SF142">
    <property type="entry name" value="MAM DOMAIN-CONTAINING PROTEIN"/>
    <property type="match status" value="1"/>
</dbReference>
<reference evidence="2 3" key="1">
    <citation type="journal article" date="2007" name="Science">
        <title>Sea anemone genome reveals ancestral eumetazoan gene repertoire and genomic organization.</title>
        <authorList>
            <person name="Putnam N.H."/>
            <person name="Srivastava M."/>
            <person name="Hellsten U."/>
            <person name="Dirks B."/>
            <person name="Chapman J."/>
            <person name="Salamov A."/>
            <person name="Terry A."/>
            <person name="Shapiro H."/>
            <person name="Lindquist E."/>
            <person name="Kapitonov V.V."/>
            <person name="Jurka J."/>
            <person name="Genikhovich G."/>
            <person name="Grigoriev I.V."/>
            <person name="Lucas S.M."/>
            <person name="Steele R.E."/>
            <person name="Finnerty J.R."/>
            <person name="Technau U."/>
            <person name="Martindale M.Q."/>
            <person name="Rokhsar D.S."/>
        </authorList>
    </citation>
    <scope>NUCLEOTIDE SEQUENCE [LARGE SCALE GENOMIC DNA]</scope>
    <source>
        <strain evidence="3">CH2 X CH6</strain>
    </source>
</reference>
<dbReference type="PROSITE" id="PS50060">
    <property type="entry name" value="MAM_2"/>
    <property type="match status" value="1"/>
</dbReference>
<dbReference type="PANTHER" id="PTHR23282">
    <property type="entry name" value="APICAL ENDOSOMAL GLYCOPROTEIN PRECURSOR"/>
    <property type="match status" value="1"/>
</dbReference>
<evidence type="ECO:0000313" key="2">
    <source>
        <dbReference type="EMBL" id="EDO39435.1"/>
    </source>
</evidence>
<feature type="non-terminal residue" evidence="2">
    <location>
        <position position="88"/>
    </location>
</feature>
<accession>A7SA59</accession>
<keyword evidence="3" id="KW-1185">Reference proteome</keyword>
<dbReference type="InterPro" id="IPR000998">
    <property type="entry name" value="MAM_dom"/>
</dbReference>
<proteinExistence type="predicted"/>
<dbReference type="AlphaFoldDB" id="A7SA59"/>
<name>A7SA59_NEMVE</name>
<feature type="domain" description="MAM" evidence="1">
    <location>
        <begin position="1"/>
        <end position="88"/>
    </location>
</feature>
<dbReference type="HOGENOM" id="CLU_098682_1_1_1"/>
<dbReference type="Pfam" id="PF00629">
    <property type="entry name" value="MAM"/>
    <property type="match status" value="1"/>
</dbReference>
<dbReference type="STRING" id="45351.A7SA59"/>
<dbReference type="CDD" id="cd06263">
    <property type="entry name" value="MAM"/>
    <property type="match status" value="1"/>
</dbReference>
<dbReference type="GO" id="GO:0016020">
    <property type="term" value="C:membrane"/>
    <property type="evidence" value="ECO:0007669"/>
    <property type="project" value="InterPro"/>
</dbReference>
<gene>
    <name evidence="2" type="ORF">NEMVEDRAFT_v1g110659</name>
</gene>
<dbReference type="EMBL" id="DS469607">
    <property type="protein sequence ID" value="EDO39435.1"/>
    <property type="molecule type" value="Genomic_DNA"/>
</dbReference>
<dbReference type="SUPFAM" id="SSF49899">
    <property type="entry name" value="Concanavalin A-like lectins/glucanases"/>
    <property type="match status" value="1"/>
</dbReference>
<evidence type="ECO:0000313" key="3">
    <source>
        <dbReference type="Proteomes" id="UP000001593"/>
    </source>
</evidence>
<dbReference type="OMA" id="KMTLLWE"/>
<organism evidence="2 3">
    <name type="scientific">Nematostella vectensis</name>
    <name type="common">Starlet sea anemone</name>
    <dbReference type="NCBI Taxonomy" id="45351"/>
    <lineage>
        <taxon>Eukaryota</taxon>
        <taxon>Metazoa</taxon>
        <taxon>Cnidaria</taxon>
        <taxon>Anthozoa</taxon>
        <taxon>Hexacorallia</taxon>
        <taxon>Actiniaria</taxon>
        <taxon>Edwardsiidae</taxon>
        <taxon>Nematostella</taxon>
    </lineage>
</organism>
<dbReference type="Gene3D" id="2.60.120.200">
    <property type="match status" value="1"/>
</dbReference>
<dbReference type="InterPro" id="IPR051560">
    <property type="entry name" value="MAM_domain-containing"/>
</dbReference>
<dbReference type="InterPro" id="IPR013320">
    <property type="entry name" value="ConA-like_dom_sf"/>
</dbReference>
<dbReference type="InParanoid" id="A7SA59"/>
<sequence length="88" mass="9995">PARCLRFYYYMYGKDTGELKVHTTPTIGRDRKMTLLWEIKGEQGDEWKLAQVDVPPARTYALIIEGTRGLDFKGDTALDDITLVDGPC</sequence>
<evidence type="ECO:0000259" key="1">
    <source>
        <dbReference type="PROSITE" id="PS50060"/>
    </source>
</evidence>
<protein>
    <recommendedName>
        <fullName evidence="1">MAM domain-containing protein</fullName>
    </recommendedName>
</protein>
<dbReference type="Proteomes" id="UP000001593">
    <property type="component" value="Unassembled WGS sequence"/>
</dbReference>